<name>A0A6G5QM38_CAMRE</name>
<dbReference type="Proteomes" id="UP000502377">
    <property type="component" value="Chromosome"/>
</dbReference>
<protein>
    <submittedName>
        <fullName evidence="1">Uncharacterized protein</fullName>
    </submittedName>
</protein>
<evidence type="ECO:0000313" key="2">
    <source>
        <dbReference type="Proteomes" id="UP000502377"/>
    </source>
</evidence>
<gene>
    <name evidence="1" type="ORF">CRECT_1105</name>
</gene>
<organism evidence="1 2">
    <name type="scientific">Campylobacter rectus</name>
    <name type="common">Wolinella recta</name>
    <dbReference type="NCBI Taxonomy" id="203"/>
    <lineage>
        <taxon>Bacteria</taxon>
        <taxon>Pseudomonadati</taxon>
        <taxon>Campylobacterota</taxon>
        <taxon>Epsilonproteobacteria</taxon>
        <taxon>Campylobacterales</taxon>
        <taxon>Campylobacteraceae</taxon>
        <taxon>Campylobacter</taxon>
    </lineage>
</organism>
<dbReference type="AlphaFoldDB" id="A0A6G5QM38"/>
<dbReference type="EMBL" id="CP012543">
    <property type="protein sequence ID" value="QCD46768.1"/>
    <property type="molecule type" value="Genomic_DNA"/>
</dbReference>
<dbReference type="RefSeq" id="WP_002945358.1">
    <property type="nucleotide sequence ID" value="NZ_CP012543.1"/>
</dbReference>
<evidence type="ECO:0000313" key="1">
    <source>
        <dbReference type="EMBL" id="QCD46768.1"/>
    </source>
</evidence>
<accession>A0A6G5QM38</accession>
<sequence>MSKDIKQAANAVFLLESQGIKFYENVCKKDEIFGQILAVRQSGLELLRPYADPADSQAFCALACEDLDDCFIKALNYELELNAFYENLTDNLSDENFKDVCFRLWATSNNEYIPALKARLAQILAVQFQGAGNASQEEQAQTAQNPSENILNAFDSESFKQISQTLERISSGQGGKEDAIALLNNPNFSFFGGLALGGLASMMLSKNLDKDKE</sequence>
<dbReference type="KEGG" id="crx:CRECT_1105"/>
<proteinExistence type="predicted"/>
<reference evidence="1 2" key="1">
    <citation type="submission" date="2016-07" db="EMBL/GenBank/DDBJ databases">
        <title>Comparative genomics of the Campylobacter concisus group.</title>
        <authorList>
            <person name="Miller W.G."/>
            <person name="Yee E."/>
            <person name="Chapman M.H."/>
            <person name="Huynh S."/>
            <person name="Bono J.L."/>
            <person name="On S.L.W."/>
            <person name="StLeger J."/>
            <person name="Foster G."/>
            <person name="Parker C.T."/>
        </authorList>
    </citation>
    <scope>NUCLEOTIDE SEQUENCE [LARGE SCALE GENOMIC DNA]</scope>
    <source>
        <strain evidence="1 2">ATCC 33238</strain>
    </source>
</reference>